<protein>
    <recommendedName>
        <fullName evidence="3">Transposon-encoded protein TnpW</fullName>
    </recommendedName>
</protein>
<evidence type="ECO:0000313" key="2">
    <source>
        <dbReference type="Proteomes" id="UP000434475"/>
    </source>
</evidence>
<dbReference type="EMBL" id="WKPR01000038">
    <property type="protein sequence ID" value="MSB22339.1"/>
    <property type="molecule type" value="Genomic_DNA"/>
</dbReference>
<dbReference type="Proteomes" id="UP000434475">
    <property type="component" value="Unassembled WGS sequence"/>
</dbReference>
<dbReference type="AlphaFoldDB" id="A0A6I2R953"/>
<evidence type="ECO:0000313" key="1">
    <source>
        <dbReference type="EMBL" id="MSB22339.1"/>
    </source>
</evidence>
<reference evidence="1 2" key="1">
    <citation type="journal article" date="2019" name="Nat. Med.">
        <title>A library of human gut bacterial isolates paired with longitudinal multiomics data enables mechanistic microbiome research.</title>
        <authorList>
            <person name="Poyet M."/>
            <person name="Groussin M."/>
            <person name="Gibbons S.M."/>
            <person name="Avila-Pacheco J."/>
            <person name="Jiang X."/>
            <person name="Kearney S.M."/>
            <person name="Perrotta A.R."/>
            <person name="Berdy B."/>
            <person name="Zhao S."/>
            <person name="Lieberman T.D."/>
            <person name="Swanson P.K."/>
            <person name="Smith M."/>
            <person name="Roesemann S."/>
            <person name="Alexander J.E."/>
            <person name="Rich S.A."/>
            <person name="Livny J."/>
            <person name="Vlamakis H."/>
            <person name="Clish C."/>
            <person name="Bullock K."/>
            <person name="Deik A."/>
            <person name="Scott J."/>
            <person name="Pierce K.A."/>
            <person name="Xavier R.J."/>
            <person name="Alm E.J."/>
        </authorList>
    </citation>
    <scope>NUCLEOTIDE SEQUENCE [LARGE SCALE GENOMIC DNA]</scope>
    <source>
        <strain evidence="1 2">BIOML-A2</strain>
    </source>
</reference>
<proteinExistence type="predicted"/>
<sequence>MKLGKTTYVVGVHFSQTAKDTLEDKMKRLMKDDVKSSNF</sequence>
<organism evidence="1 2">
    <name type="scientific">Flavonifractor plautii</name>
    <name type="common">Fusobacterium plautii</name>
    <dbReference type="NCBI Taxonomy" id="292800"/>
    <lineage>
        <taxon>Bacteria</taxon>
        <taxon>Bacillati</taxon>
        <taxon>Bacillota</taxon>
        <taxon>Clostridia</taxon>
        <taxon>Eubacteriales</taxon>
        <taxon>Oscillospiraceae</taxon>
        <taxon>Flavonifractor</taxon>
    </lineage>
</organism>
<dbReference type="Pfam" id="PF14202">
    <property type="entry name" value="TnpW"/>
    <property type="match status" value="1"/>
</dbReference>
<evidence type="ECO:0008006" key="3">
    <source>
        <dbReference type="Google" id="ProtNLM"/>
    </source>
</evidence>
<accession>A0A6I2R953</accession>
<gene>
    <name evidence="1" type="ORF">GKE97_23005</name>
</gene>
<name>A0A6I2R953_FLAPL</name>
<comment type="caution">
    <text evidence="1">The sequence shown here is derived from an EMBL/GenBank/DDBJ whole genome shotgun (WGS) entry which is preliminary data.</text>
</comment>
<dbReference type="InterPro" id="IPR026990">
    <property type="entry name" value="TnpW"/>
</dbReference>